<organism evidence="3 4">
    <name type="scientific">Enhygromyxa salina</name>
    <dbReference type="NCBI Taxonomy" id="215803"/>
    <lineage>
        <taxon>Bacteria</taxon>
        <taxon>Pseudomonadati</taxon>
        <taxon>Myxococcota</taxon>
        <taxon>Polyangia</taxon>
        <taxon>Nannocystales</taxon>
        <taxon>Nannocystaceae</taxon>
        <taxon>Enhygromyxa</taxon>
    </lineage>
</organism>
<dbReference type="CDD" id="cd01994">
    <property type="entry name" value="AANH_PF0828-like"/>
    <property type="match status" value="1"/>
</dbReference>
<reference evidence="3 4" key="1">
    <citation type="submission" date="2018-03" db="EMBL/GenBank/DDBJ databases">
        <title>Draft Genome Sequences of the Obligatory Marine Myxobacteria Enhygromyxa salina SWB007.</title>
        <authorList>
            <person name="Poehlein A."/>
            <person name="Moghaddam J.A."/>
            <person name="Harms H."/>
            <person name="Alanjari M."/>
            <person name="Koenig G.M."/>
            <person name="Daniel R."/>
            <person name="Schaeberle T.F."/>
        </authorList>
    </citation>
    <scope>NUCLEOTIDE SEQUENCE [LARGE SCALE GENOMIC DNA]</scope>
    <source>
        <strain evidence="3 4">SWB007</strain>
    </source>
</reference>
<name>A0A2S9Y8A0_9BACT</name>
<comment type="caution">
    <text evidence="3">The sequence shown here is derived from an EMBL/GenBank/DDBJ whole genome shotgun (WGS) entry which is preliminary data.</text>
</comment>
<evidence type="ECO:0000256" key="1">
    <source>
        <dbReference type="SAM" id="MobiDB-lite"/>
    </source>
</evidence>
<dbReference type="Pfam" id="PF01902">
    <property type="entry name" value="Diphthami_syn_2"/>
    <property type="match status" value="1"/>
</dbReference>
<protein>
    <submittedName>
        <fullName evidence="3">ATP-binding region</fullName>
    </submittedName>
</protein>
<accession>A0A2S9Y8A0</accession>
<feature type="domain" description="Diphthamide synthase" evidence="2">
    <location>
        <begin position="18"/>
        <end position="227"/>
    </location>
</feature>
<dbReference type="Gene3D" id="3.90.1490.10">
    <property type="entry name" value="putative n-type atp pyrophosphatase, domain 2"/>
    <property type="match status" value="1"/>
</dbReference>
<evidence type="ECO:0000259" key="2">
    <source>
        <dbReference type="Pfam" id="PF01902"/>
    </source>
</evidence>
<feature type="region of interest" description="Disordered" evidence="1">
    <location>
        <begin position="1"/>
        <end position="20"/>
    </location>
</feature>
<feature type="compositionally biased region" description="Low complexity" evidence="1">
    <location>
        <begin position="1"/>
        <end position="10"/>
    </location>
</feature>
<dbReference type="InterPro" id="IPR014729">
    <property type="entry name" value="Rossmann-like_a/b/a_fold"/>
</dbReference>
<keyword evidence="3" id="KW-0067">ATP-binding</keyword>
<proteinExistence type="predicted"/>
<gene>
    <name evidence="3" type="ORF">ENSA7_58510</name>
</gene>
<dbReference type="Gene3D" id="3.40.50.620">
    <property type="entry name" value="HUPs"/>
    <property type="match status" value="1"/>
</dbReference>
<sequence>MTTQTQPRTQPRTKPRKALMSWSSGKDSAYALHLARANPKLEIIGLLTTINASADRVAMHGVRHELLRRQAASLGLPVQVIELPHPCSNEIYEQRMGAAVERARELGVEVMIFGDLFLADIRAYREQQLAGTGLEPVFPLWGADTRELAEQMLRAGVVATLTCVDLAKLPIELVGRRWDASLLRELPEGVDPCGERGEFHTFVSDGPGFAEPISHQRGEVVERDGFGFADLL</sequence>
<keyword evidence="3" id="KW-0547">Nucleotide-binding</keyword>
<evidence type="ECO:0000313" key="3">
    <source>
        <dbReference type="EMBL" id="PRQ01246.1"/>
    </source>
</evidence>
<dbReference type="GO" id="GO:0005524">
    <property type="term" value="F:ATP binding"/>
    <property type="evidence" value="ECO:0007669"/>
    <property type="project" value="UniProtKB-KW"/>
</dbReference>
<dbReference type="EMBL" id="PVNL01000117">
    <property type="protein sequence ID" value="PRQ01246.1"/>
    <property type="molecule type" value="Genomic_DNA"/>
</dbReference>
<dbReference type="AlphaFoldDB" id="A0A2S9Y8A0"/>
<dbReference type="RefSeq" id="WP_244923947.1">
    <property type="nucleotide sequence ID" value="NZ_PVNL01000117.1"/>
</dbReference>
<dbReference type="Proteomes" id="UP000238823">
    <property type="component" value="Unassembled WGS sequence"/>
</dbReference>
<dbReference type="InterPro" id="IPR002761">
    <property type="entry name" value="Diphthami_syn_dom"/>
</dbReference>
<evidence type="ECO:0000313" key="4">
    <source>
        <dbReference type="Proteomes" id="UP000238823"/>
    </source>
</evidence>
<dbReference type="SUPFAM" id="SSF52402">
    <property type="entry name" value="Adenine nucleotide alpha hydrolases-like"/>
    <property type="match status" value="1"/>
</dbReference>